<accession>A0A915ELG6</accession>
<proteinExistence type="predicted"/>
<sequence length="350" mass="39081">MAAQNFLGVYAIEFNIGIIHGLQTIVWRNMRHAVDEWNSRALAEKGSSWPSLALIAPSDGFASLDHRFCDVAQRELVALVVPCSSASSSSASSSGELQWDEVQLVVSMCNRFRLPCIIDRPLDGAAFLDTQFVTNIGLKSDSIGKAIGQLISRLMWNSFVLLYKQPEDVVEHIRERLRQTNIVVHTNDVSTIHTLLAKSSKLNMTETRYSYLFTNLDLRLLEDFLANLDSPYHCNISGIQLVKHEPLLKTELALALDSVNLIGEALNSMHRKSLAPEPEALLCDAGDYWRDGELFNDVLRRSDLKNQMTGNIHMAAQNTGIRVNTSLSGITRGLSGRFSQVKFFKIAFQN</sequence>
<comment type="subcellular location">
    <subcellularLocation>
        <location evidence="1">Membrane</location>
    </subcellularLocation>
</comment>
<organism evidence="6 7">
    <name type="scientific">Ditylenchus dipsaci</name>
    <dbReference type="NCBI Taxonomy" id="166011"/>
    <lineage>
        <taxon>Eukaryota</taxon>
        <taxon>Metazoa</taxon>
        <taxon>Ecdysozoa</taxon>
        <taxon>Nematoda</taxon>
        <taxon>Chromadorea</taxon>
        <taxon>Rhabditida</taxon>
        <taxon>Tylenchina</taxon>
        <taxon>Tylenchomorpha</taxon>
        <taxon>Sphaerularioidea</taxon>
        <taxon>Anguinidae</taxon>
        <taxon>Anguininae</taxon>
        <taxon>Ditylenchus</taxon>
    </lineage>
</organism>
<dbReference type="Pfam" id="PF01094">
    <property type="entry name" value="ANF_receptor"/>
    <property type="match status" value="1"/>
</dbReference>
<dbReference type="AlphaFoldDB" id="A0A915ELG6"/>
<evidence type="ECO:0000256" key="3">
    <source>
        <dbReference type="ARBA" id="ARBA00022989"/>
    </source>
</evidence>
<dbReference type="InterPro" id="IPR001828">
    <property type="entry name" value="ANF_lig-bd_rcpt"/>
</dbReference>
<name>A0A915ELG6_9BILA</name>
<dbReference type="WBParaSite" id="jg7589">
    <property type="protein sequence ID" value="jg7589"/>
    <property type="gene ID" value="jg7589"/>
</dbReference>
<feature type="domain" description="Receptor ligand binding region" evidence="5">
    <location>
        <begin position="166"/>
        <end position="322"/>
    </location>
</feature>
<evidence type="ECO:0000259" key="5">
    <source>
        <dbReference type="Pfam" id="PF01094"/>
    </source>
</evidence>
<dbReference type="InterPro" id="IPR028082">
    <property type="entry name" value="Peripla_BP_I"/>
</dbReference>
<evidence type="ECO:0000313" key="7">
    <source>
        <dbReference type="WBParaSite" id="jg7589"/>
    </source>
</evidence>
<keyword evidence="2" id="KW-0812">Transmembrane</keyword>
<evidence type="ECO:0000256" key="1">
    <source>
        <dbReference type="ARBA" id="ARBA00004370"/>
    </source>
</evidence>
<protein>
    <submittedName>
        <fullName evidence="7">Receptor ligand binding region domain-containing protein</fullName>
    </submittedName>
</protein>
<dbReference type="GO" id="GO:0016020">
    <property type="term" value="C:membrane"/>
    <property type="evidence" value="ECO:0007669"/>
    <property type="project" value="UniProtKB-SubCell"/>
</dbReference>
<keyword evidence="4" id="KW-0472">Membrane</keyword>
<dbReference type="Proteomes" id="UP000887574">
    <property type="component" value="Unplaced"/>
</dbReference>
<keyword evidence="3" id="KW-1133">Transmembrane helix</keyword>
<dbReference type="Gene3D" id="3.40.50.2300">
    <property type="match status" value="2"/>
</dbReference>
<dbReference type="SUPFAM" id="SSF53822">
    <property type="entry name" value="Periplasmic binding protein-like I"/>
    <property type="match status" value="1"/>
</dbReference>
<evidence type="ECO:0000256" key="2">
    <source>
        <dbReference type="ARBA" id="ARBA00022692"/>
    </source>
</evidence>
<evidence type="ECO:0000256" key="4">
    <source>
        <dbReference type="ARBA" id="ARBA00023136"/>
    </source>
</evidence>
<reference evidence="7" key="1">
    <citation type="submission" date="2022-11" db="UniProtKB">
        <authorList>
            <consortium name="WormBaseParasite"/>
        </authorList>
    </citation>
    <scope>IDENTIFICATION</scope>
</reference>
<keyword evidence="6" id="KW-1185">Reference proteome</keyword>
<evidence type="ECO:0000313" key="6">
    <source>
        <dbReference type="Proteomes" id="UP000887574"/>
    </source>
</evidence>